<protein>
    <submittedName>
        <fullName evidence="10">Outer membrane protein TolC</fullName>
    </submittedName>
</protein>
<sequence length="445" mass="50488">MWINIRKACVLLPFMFLTLCVTAQQPHDTTTPLHLSIGQIWEQAELNNKRIEMSRLRVQSSEESLKDAKAERLPEINAAGAYARVTNMPVYEDGLFHTPQQFPVLHNYYKIGGEAYFNIYNGNKTNLEIKKEATEQAIALQQQNLTVSEVKFNAAVCYLDLARSCRFKELIAKDIAEQEKQLAHIRELQKNGVVLKSDVLRAELKLSRQKMGMMAIDNDIAIASQKLANMIGADEHVLIEPDTALTEPMVIPGTYEDYLAAAADHAYEYKISEGETALKELSLKQVKANISPKIGLFAEYAWAYPQIQFYPYAAATYGVGMYGVKAAFPISSFYHNKHKEKVAELQLKRQEVEHKEIGDEIKEQVNEAFLRYKEALTRIDVAKTNVKQAAENLRIVNNTYFNQLSLVTDLLDADTQLLQTRFDLVSANIAARVRYYQLQKVIGNL</sequence>
<evidence type="ECO:0000256" key="1">
    <source>
        <dbReference type="ARBA" id="ARBA00004442"/>
    </source>
</evidence>
<feature type="coiled-coil region" evidence="8">
    <location>
        <begin position="335"/>
        <end position="392"/>
    </location>
</feature>
<accession>A0A1G7WJW3</accession>
<evidence type="ECO:0000256" key="9">
    <source>
        <dbReference type="SAM" id="SignalP"/>
    </source>
</evidence>
<evidence type="ECO:0000313" key="11">
    <source>
        <dbReference type="Proteomes" id="UP000199045"/>
    </source>
</evidence>
<evidence type="ECO:0000313" key="10">
    <source>
        <dbReference type="EMBL" id="SDG72223.1"/>
    </source>
</evidence>
<evidence type="ECO:0000256" key="3">
    <source>
        <dbReference type="ARBA" id="ARBA00022448"/>
    </source>
</evidence>
<dbReference type="Proteomes" id="UP000199045">
    <property type="component" value="Unassembled WGS sequence"/>
</dbReference>
<evidence type="ECO:0000256" key="4">
    <source>
        <dbReference type="ARBA" id="ARBA00022452"/>
    </source>
</evidence>
<name>A0A1G7WJW3_CHIFI</name>
<feature type="chain" id="PRO_5011701241" evidence="9">
    <location>
        <begin position="24"/>
        <end position="445"/>
    </location>
</feature>
<dbReference type="AlphaFoldDB" id="A0A1G7WJW3"/>
<keyword evidence="4" id="KW-1134">Transmembrane beta strand</keyword>
<dbReference type="GO" id="GO:0015562">
    <property type="term" value="F:efflux transmembrane transporter activity"/>
    <property type="evidence" value="ECO:0007669"/>
    <property type="project" value="InterPro"/>
</dbReference>
<dbReference type="PANTHER" id="PTHR30026">
    <property type="entry name" value="OUTER MEMBRANE PROTEIN TOLC"/>
    <property type="match status" value="1"/>
</dbReference>
<keyword evidence="9" id="KW-0732">Signal</keyword>
<dbReference type="PANTHER" id="PTHR30026:SF23">
    <property type="entry name" value="TO APRF-PUTATIVE OUTER MEMBRANE EFFLUX PROTEIN OR SECRETED ALKALINE PHOSPHATASE-RELATED"/>
    <property type="match status" value="1"/>
</dbReference>
<reference evidence="10 11" key="1">
    <citation type="submission" date="2016-10" db="EMBL/GenBank/DDBJ databases">
        <authorList>
            <person name="de Groot N.N."/>
        </authorList>
    </citation>
    <scope>NUCLEOTIDE SEQUENCE [LARGE SCALE GENOMIC DNA]</scope>
    <source>
        <strain evidence="10 11">DSM 527</strain>
    </source>
</reference>
<dbReference type="STRING" id="104663.SAMN04488121_10627"/>
<dbReference type="SUPFAM" id="SSF56954">
    <property type="entry name" value="Outer membrane efflux proteins (OEP)"/>
    <property type="match status" value="1"/>
</dbReference>
<dbReference type="Pfam" id="PF02321">
    <property type="entry name" value="OEP"/>
    <property type="match status" value="1"/>
</dbReference>
<comment type="subcellular location">
    <subcellularLocation>
        <location evidence="1">Cell outer membrane</location>
    </subcellularLocation>
</comment>
<dbReference type="GO" id="GO:1990281">
    <property type="term" value="C:efflux pump complex"/>
    <property type="evidence" value="ECO:0007669"/>
    <property type="project" value="TreeGrafter"/>
</dbReference>
<dbReference type="EMBL" id="FNBN01000006">
    <property type="protein sequence ID" value="SDG72223.1"/>
    <property type="molecule type" value="Genomic_DNA"/>
</dbReference>
<evidence type="ECO:0000256" key="8">
    <source>
        <dbReference type="SAM" id="Coils"/>
    </source>
</evidence>
<keyword evidence="8" id="KW-0175">Coiled coil</keyword>
<feature type="signal peptide" evidence="9">
    <location>
        <begin position="1"/>
        <end position="23"/>
    </location>
</feature>
<keyword evidence="6" id="KW-0472">Membrane</keyword>
<keyword evidence="3" id="KW-0813">Transport</keyword>
<keyword evidence="7" id="KW-0998">Cell outer membrane</keyword>
<comment type="similarity">
    <text evidence="2">Belongs to the outer membrane factor (OMF) (TC 1.B.17) family.</text>
</comment>
<dbReference type="InterPro" id="IPR051906">
    <property type="entry name" value="TolC-like"/>
</dbReference>
<organism evidence="10 11">
    <name type="scientific">Chitinophaga filiformis</name>
    <name type="common">Myxococcus filiformis</name>
    <name type="synonym">Flexibacter filiformis</name>
    <dbReference type="NCBI Taxonomy" id="104663"/>
    <lineage>
        <taxon>Bacteria</taxon>
        <taxon>Pseudomonadati</taxon>
        <taxon>Bacteroidota</taxon>
        <taxon>Chitinophagia</taxon>
        <taxon>Chitinophagales</taxon>
        <taxon>Chitinophagaceae</taxon>
        <taxon>Chitinophaga</taxon>
    </lineage>
</organism>
<gene>
    <name evidence="10" type="ORF">SAMN04488121_10627</name>
</gene>
<dbReference type="InterPro" id="IPR003423">
    <property type="entry name" value="OMP_efflux"/>
</dbReference>
<dbReference type="GO" id="GO:0015288">
    <property type="term" value="F:porin activity"/>
    <property type="evidence" value="ECO:0007669"/>
    <property type="project" value="TreeGrafter"/>
</dbReference>
<proteinExistence type="inferred from homology"/>
<evidence type="ECO:0000256" key="2">
    <source>
        <dbReference type="ARBA" id="ARBA00007613"/>
    </source>
</evidence>
<evidence type="ECO:0000256" key="7">
    <source>
        <dbReference type="ARBA" id="ARBA00023237"/>
    </source>
</evidence>
<evidence type="ECO:0000256" key="6">
    <source>
        <dbReference type="ARBA" id="ARBA00023136"/>
    </source>
</evidence>
<dbReference type="GO" id="GO:0009279">
    <property type="term" value="C:cell outer membrane"/>
    <property type="evidence" value="ECO:0007669"/>
    <property type="project" value="UniProtKB-SubCell"/>
</dbReference>
<keyword evidence="5" id="KW-0812">Transmembrane</keyword>
<dbReference type="Gene3D" id="1.20.1600.10">
    <property type="entry name" value="Outer membrane efflux proteins (OEP)"/>
    <property type="match status" value="1"/>
</dbReference>
<evidence type="ECO:0000256" key="5">
    <source>
        <dbReference type="ARBA" id="ARBA00022692"/>
    </source>
</evidence>